<dbReference type="FunFam" id="3.40.850.10:FF:000029">
    <property type="entry name" value="Kinesin-like protein KIF17"/>
    <property type="match status" value="1"/>
</dbReference>
<evidence type="ECO:0000256" key="2">
    <source>
        <dbReference type="ARBA" id="ARBA00022490"/>
    </source>
</evidence>
<comment type="subcellular location">
    <subcellularLocation>
        <location evidence="1">Cytoplasm</location>
        <location evidence="1">Cytoskeleton</location>
    </subcellularLocation>
</comment>
<dbReference type="EMBL" id="OA883870">
    <property type="protein sequence ID" value="CAD7279865.1"/>
    <property type="molecule type" value="Genomic_DNA"/>
</dbReference>
<protein>
    <recommendedName>
        <fullName evidence="11">Kinesin-like protein</fullName>
    </recommendedName>
</protein>
<evidence type="ECO:0000313" key="16">
    <source>
        <dbReference type="Proteomes" id="UP000678499"/>
    </source>
</evidence>
<dbReference type="GO" id="GO:0005524">
    <property type="term" value="F:ATP binding"/>
    <property type="evidence" value="ECO:0007669"/>
    <property type="project" value="UniProtKB-UniRule"/>
</dbReference>
<dbReference type="PRINTS" id="PR00380">
    <property type="entry name" value="KINESINHEAVY"/>
</dbReference>
<keyword evidence="4 10" id="KW-0547">Nucleotide-binding</keyword>
<dbReference type="PROSITE" id="PS00411">
    <property type="entry name" value="KINESIN_MOTOR_1"/>
    <property type="match status" value="1"/>
</dbReference>
<dbReference type="InterPro" id="IPR036961">
    <property type="entry name" value="Kinesin_motor_dom_sf"/>
</dbReference>
<evidence type="ECO:0000256" key="3">
    <source>
        <dbReference type="ARBA" id="ARBA00022701"/>
    </source>
</evidence>
<dbReference type="PANTHER" id="PTHR47969">
    <property type="entry name" value="CHROMOSOME-ASSOCIATED KINESIN KIF4A-RELATED"/>
    <property type="match status" value="1"/>
</dbReference>
<feature type="compositionally biased region" description="Basic and acidic residues" evidence="13">
    <location>
        <begin position="675"/>
        <end position="685"/>
    </location>
</feature>
<evidence type="ECO:0000256" key="13">
    <source>
        <dbReference type="SAM" id="MobiDB-lite"/>
    </source>
</evidence>
<dbReference type="InterPro" id="IPR027640">
    <property type="entry name" value="Kinesin-like_fam"/>
</dbReference>
<dbReference type="AlphaFoldDB" id="A0A7R9BTD6"/>
<comment type="similarity">
    <text evidence="10 11">Belongs to the TRAFAC class myosin-kinesin ATPase superfamily. Kinesin family.</text>
</comment>
<dbReference type="CDD" id="cd01371">
    <property type="entry name" value="KISc_KIF3"/>
    <property type="match status" value="1"/>
</dbReference>
<dbReference type="Pfam" id="PF00225">
    <property type="entry name" value="Kinesin"/>
    <property type="match status" value="1"/>
</dbReference>
<keyword evidence="6 12" id="KW-0175">Coiled coil</keyword>
<feature type="compositionally biased region" description="Acidic residues" evidence="13">
    <location>
        <begin position="387"/>
        <end position="406"/>
    </location>
</feature>
<name>A0A7R9BTD6_9CRUS</name>
<gene>
    <name evidence="15" type="ORF">NMOB1V02_LOCUS7529</name>
</gene>
<dbReference type="Proteomes" id="UP000678499">
    <property type="component" value="Unassembled WGS sequence"/>
</dbReference>
<organism evidence="15">
    <name type="scientific">Notodromas monacha</name>
    <dbReference type="NCBI Taxonomy" id="399045"/>
    <lineage>
        <taxon>Eukaryota</taxon>
        <taxon>Metazoa</taxon>
        <taxon>Ecdysozoa</taxon>
        <taxon>Arthropoda</taxon>
        <taxon>Crustacea</taxon>
        <taxon>Oligostraca</taxon>
        <taxon>Ostracoda</taxon>
        <taxon>Podocopa</taxon>
        <taxon>Podocopida</taxon>
        <taxon>Cypridocopina</taxon>
        <taxon>Cypridoidea</taxon>
        <taxon>Cyprididae</taxon>
        <taxon>Notodromas</taxon>
    </lineage>
</organism>
<dbReference type="GO" id="GO:0005874">
    <property type="term" value="C:microtubule"/>
    <property type="evidence" value="ECO:0007669"/>
    <property type="project" value="UniProtKB-KW"/>
</dbReference>
<evidence type="ECO:0000256" key="8">
    <source>
        <dbReference type="ARBA" id="ARBA00023212"/>
    </source>
</evidence>
<keyword evidence="7 10" id="KW-0505">Motor protein</keyword>
<keyword evidence="3 11" id="KW-0493">Microtubule</keyword>
<dbReference type="Gene3D" id="3.40.850.10">
    <property type="entry name" value="Kinesin motor domain"/>
    <property type="match status" value="1"/>
</dbReference>
<dbReference type="GO" id="GO:0003777">
    <property type="term" value="F:microtubule motor activity"/>
    <property type="evidence" value="ECO:0007669"/>
    <property type="project" value="InterPro"/>
</dbReference>
<dbReference type="PANTHER" id="PTHR47969:SF21">
    <property type="entry name" value="KINESIN-LIKE PROTEIN"/>
    <property type="match status" value="1"/>
</dbReference>
<reference evidence="15" key="1">
    <citation type="submission" date="2020-11" db="EMBL/GenBank/DDBJ databases">
        <authorList>
            <person name="Tran Van P."/>
        </authorList>
    </citation>
    <scope>NUCLEOTIDE SEQUENCE</scope>
</reference>
<dbReference type="SMART" id="SM00129">
    <property type="entry name" value="KISc"/>
    <property type="match status" value="1"/>
</dbReference>
<evidence type="ECO:0000313" key="15">
    <source>
        <dbReference type="EMBL" id="CAD7279865.1"/>
    </source>
</evidence>
<evidence type="ECO:0000256" key="10">
    <source>
        <dbReference type="PROSITE-ProRule" id="PRU00283"/>
    </source>
</evidence>
<keyword evidence="8" id="KW-0206">Cytoskeleton</keyword>
<keyword evidence="2" id="KW-0963">Cytoplasm</keyword>
<evidence type="ECO:0000256" key="7">
    <source>
        <dbReference type="ARBA" id="ARBA00023175"/>
    </source>
</evidence>
<proteinExistence type="inferred from homology"/>
<sequence length="694" mass="78447">MLLCSWNSGSVPGGEMEEESDNVKVIVRVRPMNAVEIARGDKNVIHVDCVNGEVSLKNSDALTPCPPKVFKFDHVFDRDSKQVDVYNAAARKIVDNVLEGYNGTIFAYGQTGTGKTFTMEGNRDVPELRGILPNSFAHIFGHIARAGDNNNFLVRVSYLEIYNEEVRDLLVKDQRKRLEVRERADIGVYVKDLSAFVVNNADDLDKIMTIGKNNRSVGSTNMNEQSSRSHAIFTITIECSERGLDGQQHVRMGKLNLVDLAGSERQSKTGATGDRFKEATKINLSLSTLGNVISSLVDGKRTHIPYRDSKLTRLLMDSLGGNAKTLMVANVGPADYNCDETLGTLRYANRAKNIQNHAKINEDPKDALLRQFQEEIEELRRRLRDAEDVEEAGDESPSGDEEDEEGAGVSKKRYKRGLVKEIEEKIAAEKRRLEESKGLEERERERVARELKDHEKALASAKQERSDLMTKLKSLQKKVIVGGENLLEKAEAQEKLLEESQKELEDRQKHEARLKKAIEEKEAERLDMEEKYSSLQEEAVGKTKKIARLTQHLAGIKAEVKDVREDHQREIEGLLDNVRQLARELQLQKLVIDSFIPQEYQNMVDEYINWNEDIGEWQLKCVAYTGNNMRKLSVGDSPEKNRSKNAGVRAAAGETNLTHMYISYAEDGLRVPFNPDRKQRQDRPKTAAGKRLLN</sequence>
<feature type="binding site" evidence="10">
    <location>
        <begin position="109"/>
        <end position="116"/>
    </location>
    <ligand>
        <name>ATP</name>
        <dbReference type="ChEBI" id="CHEBI:30616"/>
    </ligand>
</feature>
<evidence type="ECO:0000256" key="4">
    <source>
        <dbReference type="ARBA" id="ARBA00022741"/>
    </source>
</evidence>
<feature type="coiled-coil region" evidence="12">
    <location>
        <begin position="419"/>
        <end position="584"/>
    </location>
</feature>
<keyword evidence="16" id="KW-1185">Reference proteome</keyword>
<evidence type="ECO:0000256" key="1">
    <source>
        <dbReference type="ARBA" id="ARBA00004245"/>
    </source>
</evidence>
<keyword evidence="5 10" id="KW-0067">ATP-binding</keyword>
<dbReference type="OrthoDB" id="3176171at2759"/>
<evidence type="ECO:0000259" key="14">
    <source>
        <dbReference type="PROSITE" id="PS50067"/>
    </source>
</evidence>
<evidence type="ECO:0000256" key="11">
    <source>
        <dbReference type="RuleBase" id="RU000394"/>
    </source>
</evidence>
<dbReference type="InterPro" id="IPR001752">
    <property type="entry name" value="Kinesin_motor_dom"/>
</dbReference>
<accession>A0A7R9BTD6</accession>
<evidence type="ECO:0000256" key="12">
    <source>
        <dbReference type="SAM" id="Coils"/>
    </source>
</evidence>
<dbReference type="SUPFAM" id="SSF52540">
    <property type="entry name" value="P-loop containing nucleoside triphosphate hydrolases"/>
    <property type="match status" value="1"/>
</dbReference>
<dbReference type="PROSITE" id="PS50067">
    <property type="entry name" value="KINESIN_MOTOR_2"/>
    <property type="match status" value="1"/>
</dbReference>
<evidence type="ECO:0000256" key="5">
    <source>
        <dbReference type="ARBA" id="ARBA00022840"/>
    </source>
</evidence>
<dbReference type="EMBL" id="CAJPEX010001833">
    <property type="protein sequence ID" value="CAG0920017.1"/>
    <property type="molecule type" value="Genomic_DNA"/>
</dbReference>
<comment type="function">
    <text evidence="9">Plus-end directed microtubule motor that may be used for anterograde axonal transport and could conceivably move cargos in fly neurons different than those moved by kinesin heavy chain or other plus-end directed motors.</text>
</comment>
<dbReference type="GO" id="GO:0008017">
    <property type="term" value="F:microtubule binding"/>
    <property type="evidence" value="ECO:0007669"/>
    <property type="project" value="InterPro"/>
</dbReference>
<dbReference type="InterPro" id="IPR019821">
    <property type="entry name" value="Kinesin_motor_CS"/>
</dbReference>
<feature type="region of interest" description="Disordered" evidence="13">
    <location>
        <begin position="383"/>
        <end position="411"/>
    </location>
</feature>
<dbReference type="InterPro" id="IPR027417">
    <property type="entry name" value="P-loop_NTPase"/>
</dbReference>
<dbReference type="GO" id="GO:0007018">
    <property type="term" value="P:microtubule-based movement"/>
    <property type="evidence" value="ECO:0007669"/>
    <property type="project" value="InterPro"/>
</dbReference>
<evidence type="ECO:0000256" key="9">
    <source>
        <dbReference type="ARBA" id="ARBA00060187"/>
    </source>
</evidence>
<evidence type="ECO:0000256" key="6">
    <source>
        <dbReference type="ARBA" id="ARBA00023054"/>
    </source>
</evidence>
<feature type="region of interest" description="Disordered" evidence="13">
    <location>
        <begin position="672"/>
        <end position="694"/>
    </location>
</feature>
<feature type="domain" description="Kinesin motor" evidence="14">
    <location>
        <begin position="22"/>
        <end position="354"/>
    </location>
</feature>